<dbReference type="KEGG" id="npl:FGF80_18465"/>
<keyword evidence="1" id="KW-0614">Plasmid</keyword>
<organism evidence="1 2">
    <name type="scientific">Natrinema pallidum</name>
    <dbReference type="NCBI Taxonomy" id="69527"/>
    <lineage>
        <taxon>Archaea</taxon>
        <taxon>Methanobacteriati</taxon>
        <taxon>Methanobacteriota</taxon>
        <taxon>Stenosarchaea group</taxon>
        <taxon>Halobacteria</taxon>
        <taxon>Halobacteriales</taxon>
        <taxon>Natrialbaceae</taxon>
        <taxon>Natrinema</taxon>
    </lineage>
</organism>
<geneLocation type="plasmid" evidence="2">
    <name>pnpa70</name>
</geneLocation>
<dbReference type="EMBL" id="CP040639">
    <property type="protein sequence ID" value="QCW05233.1"/>
    <property type="molecule type" value="Genomic_DNA"/>
</dbReference>
<dbReference type="AlphaFoldDB" id="A0A4P9TJX7"/>
<protein>
    <submittedName>
        <fullName evidence="1">Uncharacterized protein</fullName>
    </submittedName>
</protein>
<proteinExistence type="predicted"/>
<evidence type="ECO:0000313" key="1">
    <source>
        <dbReference type="EMBL" id="QCW05233.1"/>
    </source>
</evidence>
<gene>
    <name evidence="1" type="ORF">FGF80_18465</name>
</gene>
<dbReference type="RefSeq" id="WP_138655690.1">
    <property type="nucleotide sequence ID" value="NZ_CP040639.1"/>
</dbReference>
<dbReference type="GeneID" id="96158122"/>
<evidence type="ECO:0000313" key="2">
    <source>
        <dbReference type="Proteomes" id="UP000307562"/>
    </source>
</evidence>
<sequence length="309" mass="34195">MNRKVSLTTVACAALLILSLPVGVLAVQDEPLVTIDESNPLATPDAGSTYEETGTFGGNVSGYDMRVTVAETHSDAGLSGIEYTSVTDRMHHYLRVDYDEDIDRTIRFYVDSDVWYPHYRELEAENADVTASLTPVNDSEYTAVEITLTGPTDAVFQVPKVVSGYYYARDSGRSWLENRTGYEIPSVFSGGTQWERVDHDDLADTNESVAIGTNNSDPMIQYDTADDGQRWVPVPNCDTARGEDAPVCTYERPEDPDHVYVLADGDDPPPVRYKHGTDVVAEMQASVNELLEVPNRLMEQVKEFFGGDD</sequence>
<accession>A0A4P9TJX7</accession>
<reference evidence="2" key="1">
    <citation type="submission" date="2019-05" db="EMBL/GenBank/DDBJ databases">
        <title>Complete Genome Sequence and Methylation Pattern of the Halophilic Archaeon Natrinema pallidum BOL6-1.</title>
        <authorList>
            <person name="DasSarma P."/>
            <person name="DasSarma B.P."/>
            <person name="DasSarma S.L."/>
            <person name="Martinez F.L."/>
            <person name="Guzman D."/>
            <person name="Roberts R.J."/>
            <person name="DasSarma S."/>
        </authorList>
    </citation>
    <scope>NUCLEOTIDE SEQUENCE [LARGE SCALE GENOMIC DNA]</scope>
    <source>
        <strain evidence="2">BOL6-1</strain>
        <plasmid evidence="2">pnpa70</plasmid>
    </source>
</reference>
<dbReference type="Proteomes" id="UP000307562">
    <property type="component" value="Plasmid pNPA70"/>
</dbReference>
<name>A0A4P9TJX7_9EURY</name>
<keyword evidence="2" id="KW-1185">Reference proteome</keyword>